<sequence length="109" mass="10929">MRGAVALTGFAPGGLMAGVPALRFGSFDPSLLRVPAGSPLRTLTGVTPGSPVTTSSDVQAMALDGLPSGLGTPAVLGVLILSTLAGFALRHRVLRRVRLAAAPKSEPAT</sequence>
<organism evidence="2 3">
    <name type="scientific">Actinomycetospora chibensis</name>
    <dbReference type="NCBI Taxonomy" id="663606"/>
    <lineage>
        <taxon>Bacteria</taxon>
        <taxon>Bacillati</taxon>
        <taxon>Actinomycetota</taxon>
        <taxon>Actinomycetes</taxon>
        <taxon>Pseudonocardiales</taxon>
        <taxon>Pseudonocardiaceae</taxon>
        <taxon>Actinomycetospora</taxon>
    </lineage>
</organism>
<reference evidence="3" key="1">
    <citation type="journal article" date="2019" name="Int. J. Syst. Evol. Microbiol.">
        <title>The Global Catalogue of Microorganisms (GCM) 10K type strain sequencing project: providing services to taxonomists for standard genome sequencing and annotation.</title>
        <authorList>
            <consortium name="The Broad Institute Genomics Platform"/>
            <consortium name="The Broad Institute Genome Sequencing Center for Infectious Disease"/>
            <person name="Wu L."/>
            <person name="Ma J."/>
        </authorList>
    </citation>
    <scope>NUCLEOTIDE SEQUENCE [LARGE SCALE GENOMIC DNA]</scope>
    <source>
        <strain evidence="3">CCUG 50347</strain>
    </source>
</reference>
<keyword evidence="3" id="KW-1185">Reference proteome</keyword>
<comment type="caution">
    <text evidence="2">The sequence shown here is derived from an EMBL/GenBank/DDBJ whole genome shotgun (WGS) entry which is preliminary data.</text>
</comment>
<gene>
    <name evidence="2" type="ORF">ACFPEL_25145</name>
</gene>
<name>A0ABV9RPK2_9PSEU</name>
<feature type="transmembrane region" description="Helical" evidence="1">
    <location>
        <begin position="70"/>
        <end position="89"/>
    </location>
</feature>
<keyword evidence="1" id="KW-0472">Membrane</keyword>
<proteinExistence type="predicted"/>
<accession>A0ABV9RPK2</accession>
<protein>
    <submittedName>
        <fullName evidence="2">Uncharacterized protein</fullName>
    </submittedName>
</protein>
<evidence type="ECO:0000313" key="2">
    <source>
        <dbReference type="EMBL" id="MFC4835720.1"/>
    </source>
</evidence>
<dbReference type="RefSeq" id="WP_274187872.1">
    <property type="nucleotide sequence ID" value="NZ_BAABHN010000051.1"/>
</dbReference>
<evidence type="ECO:0000313" key="3">
    <source>
        <dbReference type="Proteomes" id="UP001595909"/>
    </source>
</evidence>
<keyword evidence="1" id="KW-0812">Transmembrane</keyword>
<evidence type="ECO:0000256" key="1">
    <source>
        <dbReference type="SAM" id="Phobius"/>
    </source>
</evidence>
<dbReference type="Proteomes" id="UP001595909">
    <property type="component" value="Unassembled WGS sequence"/>
</dbReference>
<dbReference type="EMBL" id="JBHSIM010000051">
    <property type="protein sequence ID" value="MFC4835720.1"/>
    <property type="molecule type" value="Genomic_DNA"/>
</dbReference>
<keyword evidence="1" id="KW-1133">Transmembrane helix</keyword>